<organism evidence="4 5">
    <name type="scientific">Bacillus carboniphilus</name>
    <dbReference type="NCBI Taxonomy" id="86663"/>
    <lineage>
        <taxon>Bacteria</taxon>
        <taxon>Bacillati</taxon>
        <taxon>Bacillota</taxon>
        <taxon>Bacilli</taxon>
        <taxon>Bacillales</taxon>
        <taxon>Bacillaceae</taxon>
        <taxon>Bacillus</taxon>
    </lineage>
</organism>
<gene>
    <name evidence="4" type="ORF">LC087_03280</name>
</gene>
<evidence type="ECO:0000259" key="3">
    <source>
        <dbReference type="Pfam" id="PF02525"/>
    </source>
</evidence>
<keyword evidence="2" id="KW-0288">FMN</keyword>
<keyword evidence="5" id="KW-1185">Reference proteome</keyword>
<dbReference type="InterPro" id="IPR051796">
    <property type="entry name" value="ISF_SsuE-like"/>
</dbReference>
<dbReference type="RefSeq" id="WP_226539807.1">
    <property type="nucleotide sequence ID" value="NZ_CP129013.1"/>
</dbReference>
<reference evidence="4 5" key="1">
    <citation type="submission" date="2023-06" db="EMBL/GenBank/DDBJ databases">
        <title>Five Gram-positive bacteria isolated from mangrove sediments in Shenzhen, Guangdong, China.</title>
        <authorList>
            <person name="Yu S."/>
            <person name="Zheng W."/>
            <person name="Huang Y."/>
        </authorList>
    </citation>
    <scope>NUCLEOTIDE SEQUENCE [LARGE SCALE GENOMIC DNA]</scope>
    <source>
        <strain evidence="4 5">SaN35-3</strain>
    </source>
</reference>
<dbReference type="EMBL" id="CP129013">
    <property type="protein sequence ID" value="WLR44248.1"/>
    <property type="molecule type" value="Genomic_DNA"/>
</dbReference>
<keyword evidence="1" id="KW-0285">Flavoprotein</keyword>
<feature type="domain" description="Flavodoxin-like fold" evidence="3">
    <location>
        <begin position="2"/>
        <end position="161"/>
    </location>
</feature>
<dbReference type="Proteomes" id="UP001197974">
    <property type="component" value="Chromosome"/>
</dbReference>
<name>A0ABY9K0K6_9BACI</name>
<dbReference type="PANTHER" id="PTHR43278:SF4">
    <property type="entry name" value="NAD(P)H-DEPENDENT FMN-CONTAINING OXIDOREDUCTASE YWQN-RELATED"/>
    <property type="match status" value="1"/>
</dbReference>
<sequence length="179" mass="20713">MLSIYGSSREEGNSEVLAQYLLTDIVHQSIYLRNYSIHPIRDQRHDQGGFDPVDDDFDQLINQFLNHDVIVFVTPLYWYGMTGLMKNFVDRWSQAMRDERLDFKERVKGKEAYLIITGGGEVEVKALPLIQQFQLIFDFVGMSFKGYVIGKGVKRGDVHEDEGAILKARLINEKLKRHT</sequence>
<dbReference type="SUPFAM" id="SSF52218">
    <property type="entry name" value="Flavoproteins"/>
    <property type="match status" value="1"/>
</dbReference>
<protein>
    <submittedName>
        <fullName evidence="4">Flavodoxin family protein</fullName>
    </submittedName>
</protein>
<dbReference type="PANTHER" id="PTHR43278">
    <property type="entry name" value="NAD(P)H-DEPENDENT FMN-CONTAINING OXIDOREDUCTASE YWQN-RELATED"/>
    <property type="match status" value="1"/>
</dbReference>
<evidence type="ECO:0000313" key="5">
    <source>
        <dbReference type="Proteomes" id="UP001197974"/>
    </source>
</evidence>
<accession>A0ABY9K0K6</accession>
<evidence type="ECO:0000256" key="1">
    <source>
        <dbReference type="ARBA" id="ARBA00022630"/>
    </source>
</evidence>
<evidence type="ECO:0000256" key="2">
    <source>
        <dbReference type="ARBA" id="ARBA00022643"/>
    </source>
</evidence>
<proteinExistence type="predicted"/>
<dbReference type="InterPro" id="IPR003680">
    <property type="entry name" value="Flavodoxin_fold"/>
</dbReference>
<dbReference type="Gene3D" id="3.40.50.360">
    <property type="match status" value="1"/>
</dbReference>
<dbReference type="InterPro" id="IPR029039">
    <property type="entry name" value="Flavoprotein-like_sf"/>
</dbReference>
<evidence type="ECO:0000313" key="4">
    <source>
        <dbReference type="EMBL" id="WLR44248.1"/>
    </source>
</evidence>
<dbReference type="Pfam" id="PF02525">
    <property type="entry name" value="Flavodoxin_2"/>
    <property type="match status" value="1"/>
</dbReference>